<dbReference type="AlphaFoldDB" id="A0A6A5U741"/>
<evidence type="ECO:0000313" key="2">
    <source>
        <dbReference type="Proteomes" id="UP000800035"/>
    </source>
</evidence>
<gene>
    <name evidence="1" type="ORF">CC80DRAFT_545232</name>
</gene>
<evidence type="ECO:0000313" key="1">
    <source>
        <dbReference type="EMBL" id="KAF1959799.1"/>
    </source>
</evidence>
<reference evidence="1" key="1">
    <citation type="journal article" date="2020" name="Stud. Mycol.">
        <title>101 Dothideomycetes genomes: a test case for predicting lifestyles and emergence of pathogens.</title>
        <authorList>
            <person name="Haridas S."/>
            <person name="Albert R."/>
            <person name="Binder M."/>
            <person name="Bloem J."/>
            <person name="Labutti K."/>
            <person name="Salamov A."/>
            <person name="Andreopoulos B."/>
            <person name="Baker S."/>
            <person name="Barry K."/>
            <person name="Bills G."/>
            <person name="Bluhm B."/>
            <person name="Cannon C."/>
            <person name="Castanera R."/>
            <person name="Culley D."/>
            <person name="Daum C."/>
            <person name="Ezra D."/>
            <person name="Gonzalez J."/>
            <person name="Henrissat B."/>
            <person name="Kuo A."/>
            <person name="Liang C."/>
            <person name="Lipzen A."/>
            <person name="Lutzoni F."/>
            <person name="Magnuson J."/>
            <person name="Mondo S."/>
            <person name="Nolan M."/>
            <person name="Ohm R."/>
            <person name="Pangilinan J."/>
            <person name="Park H.-J."/>
            <person name="Ramirez L."/>
            <person name="Alfaro M."/>
            <person name="Sun H."/>
            <person name="Tritt A."/>
            <person name="Yoshinaga Y."/>
            <person name="Zwiers L.-H."/>
            <person name="Turgeon B."/>
            <person name="Goodwin S."/>
            <person name="Spatafora J."/>
            <person name="Crous P."/>
            <person name="Grigoriev I."/>
        </authorList>
    </citation>
    <scope>NUCLEOTIDE SEQUENCE</scope>
    <source>
        <strain evidence="1">CBS 675.92</strain>
    </source>
</reference>
<name>A0A6A5U741_9PLEO</name>
<protein>
    <submittedName>
        <fullName evidence="1">Uncharacterized protein</fullName>
    </submittedName>
</protein>
<accession>A0A6A5U741</accession>
<proteinExistence type="predicted"/>
<organism evidence="1 2">
    <name type="scientific">Byssothecium circinans</name>
    <dbReference type="NCBI Taxonomy" id="147558"/>
    <lineage>
        <taxon>Eukaryota</taxon>
        <taxon>Fungi</taxon>
        <taxon>Dikarya</taxon>
        <taxon>Ascomycota</taxon>
        <taxon>Pezizomycotina</taxon>
        <taxon>Dothideomycetes</taxon>
        <taxon>Pleosporomycetidae</taxon>
        <taxon>Pleosporales</taxon>
        <taxon>Massarineae</taxon>
        <taxon>Massarinaceae</taxon>
        <taxon>Byssothecium</taxon>
    </lineage>
</organism>
<keyword evidence="2" id="KW-1185">Reference proteome</keyword>
<dbReference type="Proteomes" id="UP000800035">
    <property type="component" value="Unassembled WGS sequence"/>
</dbReference>
<dbReference type="EMBL" id="ML976984">
    <property type="protein sequence ID" value="KAF1959799.1"/>
    <property type="molecule type" value="Genomic_DNA"/>
</dbReference>
<sequence length="101" mass="11366">MSSFTFAQIGSLQQDEHTQDFFIGPEVETGKGPWTSSMDYYVDLANHELQVCRSSDALDIKTSCSFANPVLFKHLMSSYGHSNSGGPFRLVNRDFARHSRE</sequence>
<dbReference type="OrthoDB" id="3870463at2759"/>